<evidence type="ECO:0000313" key="12">
    <source>
        <dbReference type="EMBL" id="MBS4538937.1"/>
    </source>
</evidence>
<keyword evidence="13" id="KW-1185">Reference proteome</keyword>
<dbReference type="GO" id="GO:0005524">
    <property type="term" value="F:ATP binding"/>
    <property type="evidence" value="ECO:0007669"/>
    <property type="project" value="UniProtKB-KW"/>
</dbReference>
<dbReference type="SMART" id="SM00065">
    <property type="entry name" value="GAF"/>
    <property type="match status" value="1"/>
</dbReference>
<dbReference type="InterPro" id="IPR004358">
    <property type="entry name" value="Sig_transdc_His_kin-like_C"/>
</dbReference>
<feature type="domain" description="Histidine kinase" evidence="9">
    <location>
        <begin position="451"/>
        <end position="670"/>
    </location>
</feature>
<proteinExistence type="predicted"/>
<dbReference type="EC" id="2.7.13.3" evidence="2"/>
<evidence type="ECO:0000259" key="9">
    <source>
        <dbReference type="PROSITE" id="PS50109"/>
    </source>
</evidence>
<dbReference type="RefSeq" id="WP_203366861.1">
    <property type="nucleotide sequence ID" value="NZ_WSFT01000039.1"/>
</dbReference>
<dbReference type="InterPro" id="IPR036097">
    <property type="entry name" value="HisK_dim/P_sf"/>
</dbReference>
<dbReference type="InterPro" id="IPR050736">
    <property type="entry name" value="Sensor_HK_Regulatory"/>
</dbReference>
<accession>A0A942V2T8</accession>
<dbReference type="InterPro" id="IPR000700">
    <property type="entry name" value="PAS-assoc_C"/>
</dbReference>
<dbReference type="Pfam" id="PF13188">
    <property type="entry name" value="PAS_8"/>
    <property type="match status" value="1"/>
</dbReference>
<dbReference type="InterPro" id="IPR036890">
    <property type="entry name" value="HATPase_C_sf"/>
</dbReference>
<dbReference type="SMART" id="SM00091">
    <property type="entry name" value="PAS"/>
    <property type="match status" value="2"/>
</dbReference>
<dbReference type="Gene3D" id="3.30.565.10">
    <property type="entry name" value="Histidine kinase-like ATPase, C-terminal domain"/>
    <property type="match status" value="1"/>
</dbReference>
<dbReference type="InterPro" id="IPR029016">
    <property type="entry name" value="GAF-like_dom_sf"/>
</dbReference>
<keyword evidence="4" id="KW-0808">Transferase</keyword>
<organism evidence="12 13">
    <name type="scientific">Anaeromonas frigoriresistens</name>
    <dbReference type="NCBI Taxonomy" id="2683708"/>
    <lineage>
        <taxon>Bacteria</taxon>
        <taxon>Bacillati</taxon>
        <taxon>Bacillota</taxon>
        <taxon>Tissierellia</taxon>
        <taxon>Tissierellales</taxon>
        <taxon>Thermohalobacteraceae</taxon>
        <taxon>Anaeromonas</taxon>
    </lineage>
</organism>
<dbReference type="PROSITE" id="PS50109">
    <property type="entry name" value="HIS_KIN"/>
    <property type="match status" value="1"/>
</dbReference>
<feature type="domain" description="PAS" evidence="10">
    <location>
        <begin position="183"/>
        <end position="258"/>
    </location>
</feature>
<dbReference type="PANTHER" id="PTHR43711:SF26">
    <property type="entry name" value="SENSOR HISTIDINE KINASE RCSC"/>
    <property type="match status" value="1"/>
</dbReference>
<dbReference type="SUPFAM" id="SSF55785">
    <property type="entry name" value="PYP-like sensor domain (PAS domain)"/>
    <property type="match status" value="2"/>
</dbReference>
<dbReference type="Gene3D" id="3.30.450.40">
    <property type="match status" value="1"/>
</dbReference>
<dbReference type="SUPFAM" id="SSF47384">
    <property type="entry name" value="Homodimeric domain of signal transducing histidine kinase"/>
    <property type="match status" value="1"/>
</dbReference>
<dbReference type="GO" id="GO:0000155">
    <property type="term" value="F:phosphorelay sensor kinase activity"/>
    <property type="evidence" value="ECO:0007669"/>
    <property type="project" value="InterPro"/>
</dbReference>
<dbReference type="Pfam" id="PF00512">
    <property type="entry name" value="HisKA"/>
    <property type="match status" value="1"/>
</dbReference>
<keyword evidence="8" id="KW-0902">Two-component regulatory system</keyword>
<evidence type="ECO:0000259" key="10">
    <source>
        <dbReference type="PROSITE" id="PS50112"/>
    </source>
</evidence>
<dbReference type="CDD" id="cd00082">
    <property type="entry name" value="HisKA"/>
    <property type="match status" value="1"/>
</dbReference>
<dbReference type="InterPro" id="IPR003661">
    <property type="entry name" value="HisK_dim/P_dom"/>
</dbReference>
<dbReference type="Gene3D" id="3.30.450.20">
    <property type="entry name" value="PAS domain"/>
    <property type="match status" value="2"/>
</dbReference>
<dbReference type="SMART" id="SM00387">
    <property type="entry name" value="HATPase_c"/>
    <property type="match status" value="1"/>
</dbReference>
<dbReference type="NCBIfam" id="TIGR00229">
    <property type="entry name" value="sensory_box"/>
    <property type="match status" value="2"/>
</dbReference>
<dbReference type="InterPro" id="IPR003594">
    <property type="entry name" value="HATPase_dom"/>
</dbReference>
<dbReference type="PRINTS" id="PR00344">
    <property type="entry name" value="BCTRLSENSOR"/>
</dbReference>
<dbReference type="PROSITE" id="PS50112">
    <property type="entry name" value="PAS"/>
    <property type="match status" value="2"/>
</dbReference>
<evidence type="ECO:0000259" key="11">
    <source>
        <dbReference type="PROSITE" id="PS50113"/>
    </source>
</evidence>
<keyword evidence="6" id="KW-0418">Kinase</keyword>
<evidence type="ECO:0000256" key="2">
    <source>
        <dbReference type="ARBA" id="ARBA00012438"/>
    </source>
</evidence>
<dbReference type="CDD" id="cd00130">
    <property type="entry name" value="PAS"/>
    <property type="match status" value="2"/>
</dbReference>
<evidence type="ECO:0000256" key="3">
    <source>
        <dbReference type="ARBA" id="ARBA00022553"/>
    </source>
</evidence>
<dbReference type="InterPro" id="IPR000014">
    <property type="entry name" value="PAS"/>
</dbReference>
<reference evidence="12" key="1">
    <citation type="submission" date="2019-12" db="EMBL/GenBank/DDBJ databases">
        <title>Clostridiaceae gen. nov. sp. nov., isolated from sediment in Xinjiang, China.</title>
        <authorList>
            <person name="Zhang R."/>
        </authorList>
    </citation>
    <scope>NUCLEOTIDE SEQUENCE</scope>
    <source>
        <strain evidence="12">D2Q-11</strain>
    </source>
</reference>
<gene>
    <name evidence="12" type="ORF">GOQ27_10700</name>
</gene>
<dbReference type="SMART" id="SM00388">
    <property type="entry name" value="HisKA"/>
    <property type="match status" value="1"/>
</dbReference>
<dbReference type="Pfam" id="PF13426">
    <property type="entry name" value="PAS_9"/>
    <property type="match status" value="1"/>
</dbReference>
<feature type="domain" description="PAS" evidence="10">
    <location>
        <begin position="303"/>
        <end position="373"/>
    </location>
</feature>
<comment type="caution">
    <text evidence="12">The sequence shown here is derived from an EMBL/GenBank/DDBJ whole genome shotgun (WGS) entry which is preliminary data.</text>
</comment>
<dbReference type="PROSITE" id="PS50113">
    <property type="entry name" value="PAC"/>
    <property type="match status" value="1"/>
</dbReference>
<dbReference type="SUPFAM" id="SSF55781">
    <property type="entry name" value="GAF domain-like"/>
    <property type="match status" value="1"/>
</dbReference>
<dbReference type="FunFam" id="3.30.565.10:FF:000037">
    <property type="entry name" value="Hybrid sensor histidine kinase/response regulator"/>
    <property type="match status" value="1"/>
</dbReference>
<keyword evidence="7" id="KW-0067">ATP-binding</keyword>
<dbReference type="Pfam" id="PF02518">
    <property type="entry name" value="HATPase_c"/>
    <property type="match status" value="1"/>
</dbReference>
<comment type="catalytic activity">
    <reaction evidence="1">
        <text>ATP + protein L-histidine = ADP + protein N-phospho-L-histidine.</text>
        <dbReference type="EC" id="2.7.13.3"/>
    </reaction>
</comment>
<name>A0A942V2T8_9FIRM</name>
<evidence type="ECO:0000256" key="7">
    <source>
        <dbReference type="ARBA" id="ARBA00022840"/>
    </source>
</evidence>
<dbReference type="InterPro" id="IPR035965">
    <property type="entry name" value="PAS-like_dom_sf"/>
</dbReference>
<evidence type="ECO:0000313" key="13">
    <source>
        <dbReference type="Proteomes" id="UP000724672"/>
    </source>
</evidence>
<evidence type="ECO:0000256" key="8">
    <source>
        <dbReference type="ARBA" id="ARBA00023012"/>
    </source>
</evidence>
<dbReference type="AlphaFoldDB" id="A0A942V2T8"/>
<dbReference type="PANTHER" id="PTHR43711">
    <property type="entry name" value="TWO-COMPONENT HISTIDINE KINASE"/>
    <property type="match status" value="1"/>
</dbReference>
<dbReference type="EMBL" id="WSFT01000039">
    <property type="protein sequence ID" value="MBS4538937.1"/>
    <property type="molecule type" value="Genomic_DNA"/>
</dbReference>
<feature type="domain" description="PAC" evidence="11">
    <location>
        <begin position="375"/>
        <end position="426"/>
    </location>
</feature>
<dbReference type="SUPFAM" id="SSF55874">
    <property type="entry name" value="ATPase domain of HSP90 chaperone/DNA topoisomerase II/histidine kinase"/>
    <property type="match status" value="1"/>
</dbReference>
<evidence type="ECO:0000256" key="6">
    <source>
        <dbReference type="ARBA" id="ARBA00022777"/>
    </source>
</evidence>
<protein>
    <recommendedName>
        <fullName evidence="2">histidine kinase</fullName>
        <ecNumber evidence="2">2.7.13.3</ecNumber>
    </recommendedName>
</protein>
<dbReference type="Proteomes" id="UP000724672">
    <property type="component" value="Unassembled WGS sequence"/>
</dbReference>
<dbReference type="CDD" id="cd16922">
    <property type="entry name" value="HATPase_EvgS-ArcB-TorS-like"/>
    <property type="match status" value="1"/>
</dbReference>
<dbReference type="Gene3D" id="1.10.287.130">
    <property type="match status" value="1"/>
</dbReference>
<evidence type="ECO:0000256" key="5">
    <source>
        <dbReference type="ARBA" id="ARBA00022741"/>
    </source>
</evidence>
<keyword evidence="3" id="KW-0597">Phosphoprotein</keyword>
<evidence type="ECO:0000256" key="4">
    <source>
        <dbReference type="ARBA" id="ARBA00022679"/>
    </source>
</evidence>
<dbReference type="InterPro" id="IPR003018">
    <property type="entry name" value="GAF"/>
</dbReference>
<sequence>MFNKYKELKKFLELILNISNKFIGISDLNKSINSALEDIGKFKKASRIYIFLFNEDRNYVNNCYEWCNDDIESQINIFKIIKTSSISWVISQITKHEKLKINNIKKLPTEAYQDSLLLKKNKVKSTLIFPIKNNNTTIGFIGFDYENKQKRWNIIDLYLLGKLRDILGSALDKEDKFKSLENKNTYYEKLFKNSINPIILTDIEGGFIDFNKAALDFLEVKEKDIVGKKIWDFYPDSLMNSQKINFIENSINTYMEKKFCINGELKTLIFNKFPITINGKKHHFNIGQDITHLKKLEYKLEQNEQFYKSLYDYNVDFVFSLDLQGNIIMVNTRVKEMTGYTAEELIGRYFTEFVPQEELEKVVREFSDTIKGNSRMFESIAFHKKGQKVILDIQTVPIIIDEKVTGVYIIARDITEMKETGRTLRKLLKENERLLKETIENDEIKTEFFCNLSHEFKTPINLILGVAQLLEKYNFEEVKKLNPQHIKIIKQNSYRLLKLVNNLVDISRVDANYMQFNPRSYDIVNVVENIVLSVADFAKSNGLDIIFDTQVEEIVMDCDVDKIERILLNLISNSIKFTDPCGSIFIDIEKDLDNLILKVKDTGIGISKDKINIIFDRFRQVDALLNRRSEGSGIGLSLVKSFVEMHEGKITVDSEVGVGTTFFIKIPIKNDKITIEDNSYHSEDNNLVEKMNIEFSDIYY</sequence>
<keyword evidence="5" id="KW-0547">Nucleotide-binding</keyword>
<evidence type="ECO:0000256" key="1">
    <source>
        <dbReference type="ARBA" id="ARBA00000085"/>
    </source>
</evidence>
<dbReference type="InterPro" id="IPR005467">
    <property type="entry name" value="His_kinase_dom"/>
</dbReference>